<dbReference type="PROSITE" id="PS50011">
    <property type="entry name" value="PROTEIN_KINASE_DOM"/>
    <property type="match status" value="1"/>
</dbReference>
<dbReference type="Proteomes" id="UP000008743">
    <property type="component" value="Unassembled WGS sequence"/>
</dbReference>
<keyword evidence="4" id="KW-0547">Nucleotide-binding</keyword>
<dbReference type="STRING" id="595528.A0A0D2WUI6"/>
<dbReference type="Gene3D" id="1.10.510.10">
    <property type="entry name" value="Transferase(Phosphotransferase) domain 1"/>
    <property type="match status" value="1"/>
</dbReference>
<dbReference type="InterPro" id="IPR050588">
    <property type="entry name" value="WNK_Ser-Thr_kinase"/>
</dbReference>
<dbReference type="eggNOG" id="KOG1266">
    <property type="taxonomic scope" value="Eukaryota"/>
</dbReference>
<dbReference type="Pfam" id="PF12202">
    <property type="entry name" value="OSR1_C"/>
    <property type="match status" value="1"/>
</dbReference>
<gene>
    <name evidence="11" type="ORF">CAOG_006703</name>
</gene>
<feature type="region of interest" description="Disordered" evidence="9">
    <location>
        <begin position="517"/>
        <end position="539"/>
    </location>
</feature>
<feature type="domain" description="Protein kinase" evidence="10">
    <location>
        <begin position="102"/>
        <end position="382"/>
    </location>
</feature>
<sequence>MAGNGTNNNGVPASNSAPLASTPAAAPTTTAATTGATTTTTTTTAAMAAATTMEAQPKQQPATATATATATAATADTSNTAALAAPPAAASTKDADGETSDNDILETSPNGRWQKLRKKVMLKESTGIDEAHLAYDTEEGFEVVWNQITFTTKRLTATDQERLKQKFTDFTQLKHLNLVRFFDFWVDNDQQRLVFITESMTSGTIRAYLRKNKKNNKVVSPKVWKRWCRQILSALRYLHSMVPPIIHGNVRCDSIFLMHNGLAKVGAICLDDIRTHVRTVADASQYEAPELQAMEDAAGKDGYSPKVDVYAFGMCVLEIATEETPYSECANAVELYQKVLRGDKPQAFERLTDPDLIEFISACLAPQEIRPNAEELLYHRFLHEVPMLKVMAAHYILRTNVPYSPKQLPKQLNDFLREVADGAWGTLANINLKESRRALNLLHGIAEPEGEGMIRLGVSIVMPENMTRELVFLYSLQKDKPSSVAREMVGQGLLCRADAKAMERHLHESLVRYHAQEAERQQAPLAPQQPLAQAPTGPL</sequence>
<keyword evidence="12" id="KW-1185">Reference proteome</keyword>
<proteinExistence type="predicted"/>
<dbReference type="SUPFAM" id="SSF56112">
    <property type="entry name" value="Protein kinase-like (PK-like)"/>
    <property type="match status" value="1"/>
</dbReference>
<organism evidence="11 12">
    <name type="scientific">Capsaspora owczarzaki (strain ATCC 30864)</name>
    <dbReference type="NCBI Taxonomy" id="595528"/>
    <lineage>
        <taxon>Eukaryota</taxon>
        <taxon>Filasterea</taxon>
        <taxon>Capsaspora</taxon>
    </lineage>
</organism>
<feature type="region of interest" description="Disordered" evidence="9">
    <location>
        <begin position="1"/>
        <end position="110"/>
    </location>
</feature>
<keyword evidence="5 11" id="KW-0418">Kinase</keyword>
<dbReference type="InterPro" id="IPR001245">
    <property type="entry name" value="Ser-Thr/Tyr_kinase_cat_dom"/>
</dbReference>
<dbReference type="EC" id="2.7.11.1" evidence="1"/>
<dbReference type="Gene3D" id="3.10.20.90">
    <property type="entry name" value="Phosphatidylinositol 3-kinase Catalytic Subunit, Chain A, domain 1"/>
    <property type="match status" value="1"/>
</dbReference>
<comment type="catalytic activity">
    <reaction evidence="8">
        <text>L-seryl-[protein] + ATP = O-phospho-L-seryl-[protein] + ADP + H(+)</text>
        <dbReference type="Rhea" id="RHEA:17989"/>
        <dbReference type="Rhea" id="RHEA-COMP:9863"/>
        <dbReference type="Rhea" id="RHEA-COMP:11604"/>
        <dbReference type="ChEBI" id="CHEBI:15378"/>
        <dbReference type="ChEBI" id="CHEBI:29999"/>
        <dbReference type="ChEBI" id="CHEBI:30616"/>
        <dbReference type="ChEBI" id="CHEBI:83421"/>
        <dbReference type="ChEBI" id="CHEBI:456216"/>
        <dbReference type="EC" id="2.7.11.1"/>
    </reaction>
</comment>
<evidence type="ECO:0000256" key="6">
    <source>
        <dbReference type="ARBA" id="ARBA00022840"/>
    </source>
</evidence>
<dbReference type="InterPro" id="IPR000719">
    <property type="entry name" value="Prot_kinase_dom"/>
</dbReference>
<evidence type="ECO:0000313" key="12">
    <source>
        <dbReference type="Proteomes" id="UP000008743"/>
    </source>
</evidence>
<dbReference type="Gene3D" id="3.30.200.20">
    <property type="entry name" value="Phosphorylase Kinase, domain 1"/>
    <property type="match status" value="1"/>
</dbReference>
<dbReference type="InterPro" id="IPR024678">
    <property type="entry name" value="Kinase_OSR1/WNK_CCT"/>
</dbReference>
<keyword evidence="2" id="KW-0723">Serine/threonine-protein kinase</keyword>
<name>A0A0D2WUI6_CAPO3</name>
<dbReference type="GO" id="GO:0004674">
    <property type="term" value="F:protein serine/threonine kinase activity"/>
    <property type="evidence" value="ECO:0007669"/>
    <property type="project" value="UniProtKB-KW"/>
</dbReference>
<dbReference type="EMBL" id="KE346371">
    <property type="protein sequence ID" value="KJE96365.1"/>
    <property type="molecule type" value="Genomic_DNA"/>
</dbReference>
<dbReference type="GO" id="GO:0005524">
    <property type="term" value="F:ATP binding"/>
    <property type="evidence" value="ECO:0007669"/>
    <property type="project" value="UniProtKB-KW"/>
</dbReference>
<dbReference type="Pfam" id="PF07714">
    <property type="entry name" value="PK_Tyr_Ser-Thr"/>
    <property type="match status" value="1"/>
</dbReference>
<evidence type="ECO:0000259" key="10">
    <source>
        <dbReference type="PROSITE" id="PS50011"/>
    </source>
</evidence>
<evidence type="ECO:0000256" key="9">
    <source>
        <dbReference type="SAM" id="MobiDB-lite"/>
    </source>
</evidence>
<dbReference type="PANTHER" id="PTHR13902">
    <property type="entry name" value="SERINE/THREONINE-PROTEIN KINASE WNK WITH NO LYSINE -RELATED"/>
    <property type="match status" value="1"/>
</dbReference>
<evidence type="ECO:0000256" key="3">
    <source>
        <dbReference type="ARBA" id="ARBA00022679"/>
    </source>
</evidence>
<evidence type="ECO:0000256" key="7">
    <source>
        <dbReference type="ARBA" id="ARBA00047899"/>
    </source>
</evidence>
<keyword evidence="6" id="KW-0067">ATP-binding</keyword>
<reference evidence="12" key="1">
    <citation type="submission" date="2011-02" db="EMBL/GenBank/DDBJ databases">
        <title>The Genome Sequence of Capsaspora owczarzaki ATCC 30864.</title>
        <authorList>
            <person name="Russ C."/>
            <person name="Cuomo C."/>
            <person name="Burger G."/>
            <person name="Gray M.W."/>
            <person name="Holland P.W.H."/>
            <person name="King N."/>
            <person name="Lang F.B.F."/>
            <person name="Roger A.J."/>
            <person name="Ruiz-Trillo I."/>
            <person name="Young S.K."/>
            <person name="Zeng Q."/>
            <person name="Gargeya S."/>
            <person name="Alvarado L."/>
            <person name="Berlin A."/>
            <person name="Chapman S.B."/>
            <person name="Chen Z."/>
            <person name="Freedman E."/>
            <person name="Gellesch M."/>
            <person name="Goldberg J."/>
            <person name="Griggs A."/>
            <person name="Gujja S."/>
            <person name="Heilman E."/>
            <person name="Heiman D."/>
            <person name="Howarth C."/>
            <person name="Mehta T."/>
            <person name="Neiman D."/>
            <person name="Pearson M."/>
            <person name="Roberts A."/>
            <person name="Saif S."/>
            <person name="Shea T."/>
            <person name="Shenoy N."/>
            <person name="Sisk P."/>
            <person name="Stolte C."/>
            <person name="Sykes S."/>
            <person name="White J."/>
            <person name="Yandava C."/>
            <person name="Haas B."/>
            <person name="Nusbaum C."/>
            <person name="Birren B."/>
        </authorList>
    </citation>
    <scope>NUCLEOTIDE SEQUENCE</scope>
    <source>
        <strain evidence="12">ATCC 30864</strain>
    </source>
</reference>
<dbReference type="OrthoDB" id="4062651at2759"/>
<dbReference type="AlphaFoldDB" id="A0A0D2WUI6"/>
<keyword evidence="3" id="KW-0808">Transferase</keyword>
<dbReference type="InterPro" id="IPR011009">
    <property type="entry name" value="Kinase-like_dom_sf"/>
</dbReference>
<feature type="compositionally biased region" description="Polar residues" evidence="9">
    <location>
        <begin position="1"/>
        <end position="16"/>
    </location>
</feature>
<evidence type="ECO:0000313" key="11">
    <source>
        <dbReference type="EMBL" id="KJE96365.1"/>
    </source>
</evidence>
<accession>A0A0D2WUI6</accession>
<dbReference type="InParanoid" id="A0A0D2WUI6"/>
<feature type="compositionally biased region" description="Low complexity" evidence="9">
    <location>
        <begin position="62"/>
        <end position="90"/>
    </location>
</feature>
<evidence type="ECO:0000256" key="1">
    <source>
        <dbReference type="ARBA" id="ARBA00012513"/>
    </source>
</evidence>
<feature type="compositionally biased region" description="Low complexity" evidence="9">
    <location>
        <begin position="521"/>
        <end position="539"/>
    </location>
</feature>
<evidence type="ECO:0000256" key="5">
    <source>
        <dbReference type="ARBA" id="ARBA00022777"/>
    </source>
</evidence>
<dbReference type="OMA" id="EMINPDP"/>
<feature type="compositionally biased region" description="Low complexity" evidence="9">
    <location>
        <begin position="17"/>
        <end position="52"/>
    </location>
</feature>
<evidence type="ECO:0000256" key="4">
    <source>
        <dbReference type="ARBA" id="ARBA00022741"/>
    </source>
</evidence>
<comment type="catalytic activity">
    <reaction evidence="7">
        <text>L-threonyl-[protein] + ATP = O-phospho-L-threonyl-[protein] + ADP + H(+)</text>
        <dbReference type="Rhea" id="RHEA:46608"/>
        <dbReference type="Rhea" id="RHEA-COMP:11060"/>
        <dbReference type="Rhea" id="RHEA-COMP:11605"/>
        <dbReference type="ChEBI" id="CHEBI:15378"/>
        <dbReference type="ChEBI" id="CHEBI:30013"/>
        <dbReference type="ChEBI" id="CHEBI:30616"/>
        <dbReference type="ChEBI" id="CHEBI:61977"/>
        <dbReference type="ChEBI" id="CHEBI:456216"/>
        <dbReference type="EC" id="2.7.11.1"/>
    </reaction>
</comment>
<protein>
    <recommendedName>
        <fullName evidence="1">non-specific serine/threonine protein kinase</fullName>
        <ecNumber evidence="1">2.7.11.1</ecNumber>
    </recommendedName>
</protein>
<dbReference type="PhylomeDB" id="A0A0D2WUI6"/>
<evidence type="ECO:0000256" key="8">
    <source>
        <dbReference type="ARBA" id="ARBA00048679"/>
    </source>
</evidence>
<evidence type="ECO:0000256" key="2">
    <source>
        <dbReference type="ARBA" id="ARBA00022527"/>
    </source>
</evidence>